<dbReference type="Proteomes" id="UP000240228">
    <property type="component" value="Unassembled WGS sequence"/>
</dbReference>
<evidence type="ECO:0000256" key="4">
    <source>
        <dbReference type="PIRNR" id="PIRNR016020"/>
    </source>
</evidence>
<evidence type="ECO:0000256" key="1">
    <source>
        <dbReference type="ARBA" id="ARBA00001096"/>
    </source>
</evidence>
<name>A0A2T3GAS0_9BIFI</name>
<evidence type="ECO:0000256" key="5">
    <source>
        <dbReference type="PIRSR" id="PIRSR016020-1"/>
    </source>
</evidence>
<dbReference type="InterPro" id="IPR011013">
    <property type="entry name" value="Gal_mutarotase_sf_dom"/>
</dbReference>
<dbReference type="GO" id="GO:0005975">
    <property type="term" value="P:carbohydrate metabolic process"/>
    <property type="evidence" value="ECO:0007669"/>
    <property type="project" value="InterPro"/>
</dbReference>
<dbReference type="CDD" id="cd09020">
    <property type="entry name" value="D-hex-6-P-epi_like"/>
    <property type="match status" value="1"/>
</dbReference>
<feature type="active site" evidence="5">
    <location>
        <position position="177"/>
    </location>
</feature>
<protein>
    <recommendedName>
        <fullName evidence="4">Putative glucose-6-phosphate 1-epimerase</fullName>
        <ecNumber evidence="4">5.1.3.15</ecNumber>
    </recommendedName>
</protein>
<sequence>MPDFVIRTLSNAGGTAAISDYGAHLLRWAPAGQPDVIWTPSTWRFENGRPLGGGVPICLPWFGPGYAHGRQTAKRSIHGFARRSWWRLDSDSFAGGQPAGGQPAGGQSAEGQLAGSCIRYVLEPADAPAGEVPWLDDEPNPRFRAVYDVTLQARSLTMALTVANTGEAPLTFEAALHSYLHVGDLDGARLRGLEGSTYLDATIAGFPPKTQADEDVTFGDSAVDRVYYSDYPLELHDAVLGRTIRIDKSGSPQTVVWNPGRTGGEAFANTRPGAGEWRGFVAVEAALCRDKAITLAPGVSHTLAQTLTVV</sequence>
<dbReference type="EC" id="5.1.3.15" evidence="4"/>
<dbReference type="GO" id="GO:0047938">
    <property type="term" value="F:glucose-6-phosphate 1-epimerase activity"/>
    <property type="evidence" value="ECO:0007669"/>
    <property type="project" value="UniProtKB-UniRule"/>
</dbReference>
<dbReference type="InterPro" id="IPR008183">
    <property type="entry name" value="Aldose_1/G6P_1-epimerase"/>
</dbReference>
<gene>
    <name evidence="6" type="ORF">CPA40_05740</name>
</gene>
<proteinExistence type="inferred from homology"/>
<keyword evidence="7" id="KW-1185">Reference proteome</keyword>
<reference evidence="6 7" key="2">
    <citation type="submission" date="2018-03" db="EMBL/GenBank/DDBJ databases">
        <title>The comparative genomics of Bifidobacterium callitrichos reflects dietary carbohydrate utilization within the common marmoset gut.</title>
        <authorList>
            <person name="Rani A."/>
        </authorList>
    </citation>
    <scope>NUCLEOTIDE SEQUENCE [LARGE SCALE GENOMIC DNA]</scope>
    <source>
        <strain evidence="6 7">UMA51805</strain>
    </source>
</reference>
<dbReference type="AlphaFoldDB" id="A0A2T3GAS0"/>
<dbReference type="PANTHER" id="PTHR11122">
    <property type="entry name" value="APOSPORY-ASSOCIATED PROTEIN C-RELATED"/>
    <property type="match status" value="1"/>
</dbReference>
<dbReference type="InterPro" id="IPR014718">
    <property type="entry name" value="GH-type_carb-bd"/>
</dbReference>
<comment type="caution">
    <text evidence="6">The sequence shown here is derived from an EMBL/GenBank/DDBJ whole genome shotgun (WGS) entry which is preliminary data.</text>
</comment>
<evidence type="ECO:0000313" key="6">
    <source>
        <dbReference type="EMBL" id="PST46559.1"/>
    </source>
</evidence>
<dbReference type="EMBL" id="NWTX01000007">
    <property type="protein sequence ID" value="PST46559.1"/>
    <property type="molecule type" value="Genomic_DNA"/>
</dbReference>
<dbReference type="GO" id="GO:0030246">
    <property type="term" value="F:carbohydrate binding"/>
    <property type="evidence" value="ECO:0007669"/>
    <property type="project" value="UniProtKB-UniRule"/>
</dbReference>
<dbReference type="PIRSF" id="PIRSF016020">
    <property type="entry name" value="PHexose_mutarotase"/>
    <property type="match status" value="1"/>
</dbReference>
<keyword evidence="3 4" id="KW-0413">Isomerase</keyword>
<evidence type="ECO:0000256" key="2">
    <source>
        <dbReference type="ARBA" id="ARBA00005866"/>
    </source>
</evidence>
<organism evidence="6 7">
    <name type="scientific">Bifidobacterium callitrichos</name>
    <dbReference type="NCBI Taxonomy" id="762209"/>
    <lineage>
        <taxon>Bacteria</taxon>
        <taxon>Bacillati</taxon>
        <taxon>Actinomycetota</taxon>
        <taxon>Actinomycetes</taxon>
        <taxon>Bifidobacteriales</taxon>
        <taxon>Bifidobacteriaceae</taxon>
        <taxon>Bifidobacterium</taxon>
    </lineage>
</organism>
<comment type="catalytic activity">
    <reaction evidence="1">
        <text>alpha-D-glucose 6-phosphate = beta-D-glucose 6-phosphate</text>
        <dbReference type="Rhea" id="RHEA:16249"/>
        <dbReference type="ChEBI" id="CHEBI:58225"/>
        <dbReference type="ChEBI" id="CHEBI:58247"/>
        <dbReference type="EC" id="5.1.3.15"/>
    </reaction>
</comment>
<dbReference type="PANTHER" id="PTHR11122:SF13">
    <property type="entry name" value="GLUCOSE-6-PHOSPHATE 1-EPIMERASE"/>
    <property type="match status" value="1"/>
</dbReference>
<dbReference type="Gene3D" id="2.70.98.10">
    <property type="match status" value="1"/>
</dbReference>
<accession>A0A2T3GAS0</accession>
<comment type="similarity">
    <text evidence="2 4">Belongs to the glucose-6-phosphate 1-epimerase family.</text>
</comment>
<dbReference type="RefSeq" id="WP_107044078.1">
    <property type="nucleotide sequence ID" value="NZ_NWTX01000007.1"/>
</dbReference>
<reference evidence="7" key="1">
    <citation type="submission" date="2017-09" db="EMBL/GenBank/DDBJ databases">
        <authorList>
            <person name="Sela D.A."/>
            <person name="Albert K."/>
        </authorList>
    </citation>
    <scope>NUCLEOTIDE SEQUENCE [LARGE SCALE GENOMIC DNA]</scope>
    <source>
        <strain evidence="7">UMA51805</strain>
    </source>
</reference>
<evidence type="ECO:0000313" key="7">
    <source>
        <dbReference type="Proteomes" id="UP000240228"/>
    </source>
</evidence>
<evidence type="ECO:0000256" key="3">
    <source>
        <dbReference type="ARBA" id="ARBA00023235"/>
    </source>
</evidence>
<dbReference type="Pfam" id="PF01263">
    <property type="entry name" value="Aldose_epim"/>
    <property type="match status" value="2"/>
</dbReference>
<feature type="active site" evidence="5">
    <location>
        <position position="284"/>
    </location>
</feature>
<dbReference type="InterPro" id="IPR025532">
    <property type="entry name" value="G6P_1-epimerase"/>
</dbReference>
<dbReference type="SUPFAM" id="SSF74650">
    <property type="entry name" value="Galactose mutarotase-like"/>
    <property type="match status" value="1"/>
</dbReference>